<comment type="caution">
    <text evidence="1">The sequence shown here is derived from an EMBL/GenBank/DDBJ whole genome shotgun (WGS) entry which is preliminary data.</text>
</comment>
<evidence type="ECO:0000313" key="2">
    <source>
        <dbReference type="Proteomes" id="UP000439903"/>
    </source>
</evidence>
<dbReference type="OrthoDB" id="2435677at2759"/>
<organism evidence="1 2">
    <name type="scientific">Gigaspora margarita</name>
    <dbReference type="NCBI Taxonomy" id="4874"/>
    <lineage>
        <taxon>Eukaryota</taxon>
        <taxon>Fungi</taxon>
        <taxon>Fungi incertae sedis</taxon>
        <taxon>Mucoromycota</taxon>
        <taxon>Glomeromycotina</taxon>
        <taxon>Glomeromycetes</taxon>
        <taxon>Diversisporales</taxon>
        <taxon>Gigasporaceae</taxon>
        <taxon>Gigaspora</taxon>
    </lineage>
</organism>
<sequence>MVKNNVKDEYLQSNIPKEKVRNELEIMAGDAALYLLRQRQNDLILSQVLNQFKVRDAEKSWVTKMKKDLEDVDMKLDMLPSIFQKPNRHLNELNDDTWSVIKELNFANEFINQYTFEHNKLTNSCEQTLKYNTTQNQHNDSPCVVASYNIAELLDLCSHALLIGKSKASTNHLVNDDGSEDISMLMNQFVIQVDLAQQITNVASRLIQCGHFLYQKLHEEAHGTLDLQHFIDYTYNDKNDDFCALNKEICQNLVRFVNDKAELPQSPNWTGKWPIVQSENDFLPTLCKIGAVLHDIFMDDYENYLFCIANVEFLDFELQYNLVKTICIFQKEETNYQLALVYTRKKAMNHHILDQFAENIHSTSGLDMESIKILYSTICDNAICVTLIFPAKEKQNRSRNPVLG</sequence>
<protein>
    <submittedName>
        <fullName evidence="1">E3 ubiquitin-protein ligase</fullName>
    </submittedName>
</protein>
<accession>A0A8H4AGQ2</accession>
<evidence type="ECO:0000313" key="1">
    <source>
        <dbReference type="EMBL" id="KAF0492996.1"/>
    </source>
</evidence>
<keyword evidence="2" id="KW-1185">Reference proteome</keyword>
<gene>
    <name evidence="1" type="ORF">F8M41_021498</name>
</gene>
<reference evidence="1 2" key="1">
    <citation type="journal article" date="2019" name="Environ. Microbiol.">
        <title>At the nexus of three kingdoms: the genome of the mycorrhizal fungus Gigaspora margarita provides insights into plant, endobacterial and fungal interactions.</title>
        <authorList>
            <person name="Venice F."/>
            <person name="Ghignone S."/>
            <person name="Salvioli di Fossalunga A."/>
            <person name="Amselem J."/>
            <person name="Novero M."/>
            <person name="Xianan X."/>
            <person name="Sedzielewska Toro K."/>
            <person name="Morin E."/>
            <person name="Lipzen A."/>
            <person name="Grigoriev I.V."/>
            <person name="Henrissat B."/>
            <person name="Martin F.M."/>
            <person name="Bonfante P."/>
        </authorList>
    </citation>
    <scope>NUCLEOTIDE SEQUENCE [LARGE SCALE GENOMIC DNA]</scope>
    <source>
        <strain evidence="1 2">BEG34</strain>
    </source>
</reference>
<proteinExistence type="predicted"/>
<dbReference type="EMBL" id="WTPW01000631">
    <property type="protein sequence ID" value="KAF0492996.1"/>
    <property type="molecule type" value="Genomic_DNA"/>
</dbReference>
<name>A0A8H4AGQ2_GIGMA</name>
<dbReference type="Proteomes" id="UP000439903">
    <property type="component" value="Unassembled WGS sequence"/>
</dbReference>
<dbReference type="AlphaFoldDB" id="A0A8H4AGQ2"/>